<gene>
    <name evidence="1" type="ORF">LPJ66_000046</name>
</gene>
<dbReference type="Proteomes" id="UP001150581">
    <property type="component" value="Unassembled WGS sequence"/>
</dbReference>
<accession>A0ACC1IX86</accession>
<name>A0ACC1IX86_9FUNG</name>
<dbReference type="EMBL" id="JANBPG010000001">
    <property type="protein sequence ID" value="KAJ1902435.1"/>
    <property type="molecule type" value="Genomic_DNA"/>
</dbReference>
<keyword evidence="2" id="KW-1185">Reference proteome</keyword>
<proteinExistence type="predicted"/>
<protein>
    <submittedName>
        <fullName evidence="1">Uncharacterized protein</fullName>
    </submittedName>
</protein>
<organism evidence="1 2">
    <name type="scientific">Kickxella alabastrina</name>
    <dbReference type="NCBI Taxonomy" id="61397"/>
    <lineage>
        <taxon>Eukaryota</taxon>
        <taxon>Fungi</taxon>
        <taxon>Fungi incertae sedis</taxon>
        <taxon>Zoopagomycota</taxon>
        <taxon>Kickxellomycotina</taxon>
        <taxon>Kickxellomycetes</taxon>
        <taxon>Kickxellales</taxon>
        <taxon>Kickxellaceae</taxon>
        <taxon>Kickxella</taxon>
    </lineage>
</organism>
<comment type="caution">
    <text evidence="1">The sequence shown here is derived from an EMBL/GenBank/DDBJ whole genome shotgun (WGS) entry which is preliminary data.</text>
</comment>
<evidence type="ECO:0000313" key="1">
    <source>
        <dbReference type="EMBL" id="KAJ1902435.1"/>
    </source>
</evidence>
<reference evidence="1" key="1">
    <citation type="submission" date="2022-07" db="EMBL/GenBank/DDBJ databases">
        <title>Phylogenomic reconstructions and comparative analyses of Kickxellomycotina fungi.</title>
        <authorList>
            <person name="Reynolds N.K."/>
            <person name="Stajich J.E."/>
            <person name="Barry K."/>
            <person name="Grigoriev I.V."/>
            <person name="Crous P."/>
            <person name="Smith M.E."/>
        </authorList>
    </citation>
    <scope>NUCLEOTIDE SEQUENCE</scope>
    <source>
        <strain evidence="1">Benny 63K</strain>
    </source>
</reference>
<sequence length="196" mass="20725">MSANVEALTAKVAELETIARHQCKGLGTADTVDSLVSQCADKDTATSKDKTVQLDAQPTAVETSCLDAADNSSDACMADVAEVLPVPPFMEWSQSVAGSEPYSIVTQSSGVMTTSIRVAMVDFKEDKAIINLSLAISCVPASQRPDISVAYGAEYSTLDDLYVCDKMTDPIVLQFVNVVSKQGSVGEASLTTPLYE</sequence>
<evidence type="ECO:0000313" key="2">
    <source>
        <dbReference type="Proteomes" id="UP001150581"/>
    </source>
</evidence>